<dbReference type="SUPFAM" id="SSF47031">
    <property type="entry name" value="Second domain of FERM"/>
    <property type="match status" value="1"/>
</dbReference>
<keyword evidence="1" id="KW-0040">ANK repeat</keyword>
<evidence type="ECO:0000256" key="1">
    <source>
        <dbReference type="PROSITE-ProRule" id="PRU00023"/>
    </source>
</evidence>
<evidence type="ECO:0000313" key="4">
    <source>
        <dbReference type="Proteomes" id="UP001347796"/>
    </source>
</evidence>
<dbReference type="Pfam" id="PF00373">
    <property type="entry name" value="FERM_M"/>
    <property type="match status" value="1"/>
</dbReference>
<dbReference type="PROSITE" id="PS50088">
    <property type="entry name" value="ANK_REPEAT"/>
    <property type="match status" value="2"/>
</dbReference>
<dbReference type="InterPro" id="IPR014352">
    <property type="entry name" value="FERM/acyl-CoA-bd_prot_sf"/>
</dbReference>
<dbReference type="PANTHER" id="PTHR13283:SF11">
    <property type="entry name" value="KREV INTERACTION TRAPPED PROTEIN 1"/>
    <property type="match status" value="1"/>
</dbReference>
<dbReference type="Pfam" id="PF16705">
    <property type="entry name" value="NUDIX_5"/>
    <property type="match status" value="1"/>
</dbReference>
<dbReference type="InterPro" id="IPR032022">
    <property type="entry name" value="NUDIX"/>
</dbReference>
<feature type="domain" description="FERM" evidence="2">
    <location>
        <begin position="370"/>
        <end position="689"/>
    </location>
</feature>
<name>A0AAN8JAI4_PATCE</name>
<dbReference type="InterPro" id="IPR019748">
    <property type="entry name" value="FERM_central"/>
</dbReference>
<dbReference type="InterPro" id="IPR036770">
    <property type="entry name" value="Ankyrin_rpt-contain_sf"/>
</dbReference>
<dbReference type="GO" id="GO:0005886">
    <property type="term" value="C:plasma membrane"/>
    <property type="evidence" value="ECO:0007669"/>
    <property type="project" value="TreeGrafter"/>
</dbReference>
<dbReference type="Gene3D" id="1.20.80.10">
    <property type="match status" value="1"/>
</dbReference>
<dbReference type="GO" id="GO:0045454">
    <property type="term" value="P:cell redox homeostasis"/>
    <property type="evidence" value="ECO:0007669"/>
    <property type="project" value="TreeGrafter"/>
</dbReference>
<accession>A0AAN8JAI4</accession>
<dbReference type="PANTHER" id="PTHR13283">
    <property type="entry name" value="KREV INTERACTION TRAPPED 1-RELATED"/>
    <property type="match status" value="1"/>
</dbReference>
<dbReference type="Gene3D" id="3.30.70.2240">
    <property type="entry name" value="KRIT, N-terminal Nudix domain, NPxY motif-rich region"/>
    <property type="match status" value="1"/>
</dbReference>
<dbReference type="Pfam" id="PF24522">
    <property type="entry name" value="KRIT1_FRMD8_FERM_C"/>
    <property type="match status" value="1"/>
</dbReference>
<dbReference type="InterPro" id="IPR011993">
    <property type="entry name" value="PH-like_dom_sf"/>
</dbReference>
<dbReference type="InterPro" id="IPR019749">
    <property type="entry name" value="Band_41_domain"/>
</dbReference>
<dbReference type="SMART" id="SM00295">
    <property type="entry name" value="B41"/>
    <property type="match status" value="1"/>
</dbReference>
<dbReference type="PROSITE" id="PS50057">
    <property type="entry name" value="FERM_3"/>
    <property type="match status" value="1"/>
</dbReference>
<dbReference type="InterPro" id="IPR035963">
    <property type="entry name" value="FERM_2"/>
</dbReference>
<dbReference type="SMART" id="SM00248">
    <property type="entry name" value="ANK"/>
    <property type="match status" value="3"/>
</dbReference>
<evidence type="ECO:0000313" key="3">
    <source>
        <dbReference type="EMBL" id="KAK6172059.1"/>
    </source>
</evidence>
<dbReference type="InterPro" id="IPR057096">
    <property type="entry name" value="KRIT1_FRMD8_FERM_C"/>
</dbReference>
<dbReference type="Gene3D" id="1.25.40.20">
    <property type="entry name" value="Ankyrin repeat-containing domain"/>
    <property type="match status" value="2"/>
</dbReference>
<dbReference type="AlphaFoldDB" id="A0AAN8JAI4"/>
<protein>
    <recommendedName>
        <fullName evidence="2">FERM domain-containing protein</fullName>
    </recommendedName>
</protein>
<dbReference type="InterPro" id="IPR000299">
    <property type="entry name" value="FERM_domain"/>
</dbReference>
<gene>
    <name evidence="3" type="ORF">SNE40_018023</name>
</gene>
<feature type="repeat" description="ANK" evidence="1">
    <location>
        <begin position="302"/>
        <end position="335"/>
    </location>
</feature>
<sequence>MFSMNIVEEEPRELVLGHVFKITGSGDHGVGLKGERAIQIPCNSTDVRLHQRESYSRFSLFFVAVNPHDKLNKRFVEQAQNTPGFYPLDYVIDVLSTGSINFPSPTKTLLAHLESWLREKHSCPGSIDCLFRSRTDYRIRLTVHNPVFIPSHMAHHDSVTNIGHLPTDVQMTANEALTKMLSIEKCDIVVMNPLFGSGLPYKTKANCVVINRFWDQGIILNTTDRRNSAPQELGWRDKYPVHNLAARGDVLGIKDLIRHGQHHSKKDSISWAPIHYGAWYGKADVVSALLELGCSPNLSDRNDSTPLHMAAKKGYPQVAKSLLLNRSINVNARDCEGKTALDICLQAPDRNRRHEEVMNFIREAQIQPSMTIQIYLMDKSVKLVKLPAGHHTTVQQLCELMLQEFDLPLEIYKDIFTIWTCSPSLQLQLKPEHKPTQQLKMWNRTVHMLTNSATDEEPVLKWRRNAKISVEREKKLTHPEAIKMLFHEAYDNYINAFYPCTDHDVLTFASILFCLWYGEQESSAAKSILSNDKTMKQLVPGVVLKAKGASITNKILREYNNRDQILGKERNHMTLQRKFLNKCYVLTVYGSAFFEGNLLQHKNQCRCHIGVNDVGLHIINAQTKIMIHSYSYAELKKWHEREFILEIEILKSESRHKRQQPTELKIRTKQAGLIVILMDKLNQIHFISNVR</sequence>
<dbReference type="Gene3D" id="2.30.29.30">
    <property type="entry name" value="Pleckstrin-homology domain (PH domain)/Phosphotyrosine-binding domain (PTB)"/>
    <property type="match status" value="1"/>
</dbReference>
<dbReference type="InterPro" id="IPR002110">
    <property type="entry name" value="Ankyrin_rpt"/>
</dbReference>
<organism evidence="3 4">
    <name type="scientific">Patella caerulea</name>
    <name type="common">Rayed Mediterranean limpet</name>
    <dbReference type="NCBI Taxonomy" id="87958"/>
    <lineage>
        <taxon>Eukaryota</taxon>
        <taxon>Metazoa</taxon>
        <taxon>Spiralia</taxon>
        <taxon>Lophotrochozoa</taxon>
        <taxon>Mollusca</taxon>
        <taxon>Gastropoda</taxon>
        <taxon>Patellogastropoda</taxon>
        <taxon>Patelloidea</taxon>
        <taxon>Patellidae</taxon>
        <taxon>Patella</taxon>
    </lineage>
</organism>
<dbReference type="Proteomes" id="UP001347796">
    <property type="component" value="Unassembled WGS sequence"/>
</dbReference>
<dbReference type="InterPro" id="IPR051594">
    <property type="entry name" value="KRIT1/FRMD8"/>
</dbReference>
<dbReference type="EMBL" id="JAZGQO010000012">
    <property type="protein sequence ID" value="KAK6172059.1"/>
    <property type="molecule type" value="Genomic_DNA"/>
</dbReference>
<dbReference type="Gene3D" id="3.10.20.90">
    <property type="entry name" value="Phosphatidylinositol 3-kinase Catalytic Subunit, Chain A, domain 1"/>
    <property type="match status" value="1"/>
</dbReference>
<dbReference type="Pfam" id="PF12796">
    <property type="entry name" value="Ank_2"/>
    <property type="match status" value="1"/>
</dbReference>
<dbReference type="PROSITE" id="PS50297">
    <property type="entry name" value="ANK_REP_REGION"/>
    <property type="match status" value="1"/>
</dbReference>
<feature type="repeat" description="ANK" evidence="1">
    <location>
        <begin position="269"/>
        <end position="301"/>
    </location>
</feature>
<dbReference type="InterPro" id="IPR043058">
    <property type="entry name" value="NUDIX_sf"/>
</dbReference>
<reference evidence="3 4" key="1">
    <citation type="submission" date="2024-01" db="EMBL/GenBank/DDBJ databases">
        <title>The genome of the rayed Mediterranean limpet Patella caerulea (Linnaeus, 1758).</title>
        <authorList>
            <person name="Anh-Thu Weber A."/>
            <person name="Halstead-Nussloch G."/>
        </authorList>
    </citation>
    <scope>NUCLEOTIDE SEQUENCE [LARGE SCALE GENOMIC DNA]</scope>
    <source>
        <strain evidence="3">AATW-2023a</strain>
        <tissue evidence="3">Whole specimen</tissue>
    </source>
</reference>
<proteinExistence type="predicted"/>
<keyword evidence="4" id="KW-1185">Reference proteome</keyword>
<comment type="caution">
    <text evidence="3">The sequence shown here is derived from an EMBL/GenBank/DDBJ whole genome shotgun (WGS) entry which is preliminary data.</text>
</comment>
<dbReference type="SUPFAM" id="SSF48403">
    <property type="entry name" value="Ankyrin repeat"/>
    <property type="match status" value="1"/>
</dbReference>
<evidence type="ECO:0000259" key="2">
    <source>
        <dbReference type="PROSITE" id="PS50057"/>
    </source>
</evidence>
<dbReference type="GO" id="GO:2000114">
    <property type="term" value="P:regulation of establishment of cell polarity"/>
    <property type="evidence" value="ECO:0007669"/>
    <property type="project" value="TreeGrafter"/>
</dbReference>